<dbReference type="RefSeq" id="WP_252780317.1">
    <property type="nucleotide sequence ID" value="NZ_CP097478.1"/>
</dbReference>
<accession>A0ABY5C5K9</accession>
<protein>
    <submittedName>
        <fullName evidence="2">Uncharacterized protein</fullName>
    </submittedName>
</protein>
<keyword evidence="1" id="KW-0472">Membrane</keyword>
<sequence length="82" mass="9354">MDYEKWQAQKRAELEKKQSVQRAKRSKLIKTVLIVIVVLGFLSIIMGSLWLALGLIFVGCLAAIPNILEILFIGTFFNDHHQ</sequence>
<reference evidence="2" key="1">
    <citation type="submission" date="2022-05" db="EMBL/GenBank/DDBJ databases">
        <authorList>
            <person name="Oliphant S.A."/>
            <person name="Watson-Haigh N.S."/>
            <person name="Sumby K.M."/>
            <person name="Gardner J.M."/>
            <person name="Jiranek V."/>
        </authorList>
    </citation>
    <scope>NUCLEOTIDE SEQUENCE</scope>
    <source>
        <strain evidence="2">Ru20-1</strain>
    </source>
</reference>
<dbReference type="EMBL" id="CP097478">
    <property type="protein sequence ID" value="USS93473.1"/>
    <property type="molecule type" value="Genomic_DNA"/>
</dbReference>
<gene>
    <name evidence="2" type="ORF">M8332_00980</name>
</gene>
<evidence type="ECO:0000313" key="3">
    <source>
        <dbReference type="Proteomes" id="UP001057532"/>
    </source>
</evidence>
<organism evidence="2 3">
    <name type="scientific">Fructilactobacillus ixorae</name>
    <dbReference type="NCBI Taxonomy" id="1750535"/>
    <lineage>
        <taxon>Bacteria</taxon>
        <taxon>Bacillati</taxon>
        <taxon>Bacillota</taxon>
        <taxon>Bacilli</taxon>
        <taxon>Lactobacillales</taxon>
        <taxon>Lactobacillaceae</taxon>
        <taxon>Fructilactobacillus</taxon>
    </lineage>
</organism>
<keyword evidence="1" id="KW-0812">Transmembrane</keyword>
<keyword evidence="1" id="KW-1133">Transmembrane helix</keyword>
<evidence type="ECO:0000256" key="1">
    <source>
        <dbReference type="SAM" id="Phobius"/>
    </source>
</evidence>
<dbReference type="Proteomes" id="UP001057532">
    <property type="component" value="Chromosome"/>
</dbReference>
<evidence type="ECO:0000313" key="2">
    <source>
        <dbReference type="EMBL" id="USS93473.1"/>
    </source>
</evidence>
<proteinExistence type="predicted"/>
<name>A0ABY5C5K9_9LACO</name>
<feature type="transmembrane region" description="Helical" evidence="1">
    <location>
        <begin position="56"/>
        <end position="77"/>
    </location>
</feature>
<feature type="transmembrane region" description="Helical" evidence="1">
    <location>
        <begin position="28"/>
        <end position="50"/>
    </location>
</feature>
<keyword evidence="3" id="KW-1185">Reference proteome</keyword>